<dbReference type="CDD" id="cd19935">
    <property type="entry name" value="REC_OmpR_CusR-like"/>
    <property type="match status" value="1"/>
</dbReference>
<evidence type="ECO:0000259" key="9">
    <source>
        <dbReference type="PROSITE" id="PS50006"/>
    </source>
</evidence>
<keyword evidence="5 8" id="KW-0238">DNA-binding</keyword>
<dbReference type="GO" id="GO:0032993">
    <property type="term" value="C:protein-DNA complex"/>
    <property type="evidence" value="ECO:0007669"/>
    <property type="project" value="TreeGrafter"/>
</dbReference>
<keyword evidence="3" id="KW-0902">Two-component regulatory system</keyword>
<comment type="caution">
    <text evidence="12">The sequence shown here is derived from an EMBL/GenBank/DDBJ whole genome shotgun (WGS) entry which is preliminary data.</text>
</comment>
<evidence type="ECO:0000256" key="8">
    <source>
        <dbReference type="PROSITE-ProRule" id="PRU01091"/>
    </source>
</evidence>
<feature type="domain" description="Response regulatory" evidence="10">
    <location>
        <begin position="2"/>
        <end position="115"/>
    </location>
</feature>
<evidence type="ECO:0000313" key="12">
    <source>
        <dbReference type="EMBL" id="KXB31732.1"/>
    </source>
</evidence>
<keyword evidence="6" id="KW-0804">Transcription</keyword>
<dbReference type="EMBL" id="LODL01000010">
    <property type="protein sequence ID" value="KXB31732.1"/>
    <property type="molecule type" value="Genomic_DNA"/>
</dbReference>
<feature type="DNA-binding region" description="OmpR/PhoB-type" evidence="8">
    <location>
        <begin position="127"/>
        <end position="225"/>
    </location>
</feature>
<proteinExistence type="predicted"/>
<dbReference type="FunFam" id="3.40.50.2300:FF:000001">
    <property type="entry name" value="DNA-binding response regulator PhoB"/>
    <property type="match status" value="1"/>
</dbReference>
<gene>
    <name evidence="12" type="ORF">AT959_05095</name>
</gene>
<reference evidence="12 13" key="1">
    <citation type="submission" date="2015-12" db="EMBL/GenBank/DDBJ databases">
        <title>Nitrous oxide reduction kinetics distinguish bacteria harboring typical versus atypical NosZ.</title>
        <authorList>
            <person name="Yoon S."/>
            <person name="Nissen S."/>
            <person name="Park D."/>
            <person name="Sanford R.A."/>
            <person name="Loeffler F.E."/>
        </authorList>
    </citation>
    <scope>NUCLEOTIDE SEQUENCE [LARGE SCALE GENOMIC DNA]</scope>
    <source>
        <strain evidence="12 13">ATCC BAA-841</strain>
    </source>
</reference>
<dbReference type="Pfam" id="PF00486">
    <property type="entry name" value="Trans_reg_C"/>
    <property type="match status" value="1"/>
</dbReference>
<keyword evidence="2 7" id="KW-0597">Phosphoprotein</keyword>
<dbReference type="PROSITE" id="PS50110">
    <property type="entry name" value="RESPONSE_REGULATORY"/>
    <property type="match status" value="1"/>
</dbReference>
<dbReference type="GO" id="GO:0000976">
    <property type="term" value="F:transcription cis-regulatory region binding"/>
    <property type="evidence" value="ECO:0007669"/>
    <property type="project" value="TreeGrafter"/>
</dbReference>
<dbReference type="Gene3D" id="1.10.10.10">
    <property type="entry name" value="Winged helix-like DNA-binding domain superfamily/Winged helix DNA-binding domain"/>
    <property type="match status" value="1"/>
</dbReference>
<dbReference type="InterPro" id="IPR000253">
    <property type="entry name" value="FHA_dom"/>
</dbReference>
<evidence type="ECO:0000256" key="3">
    <source>
        <dbReference type="ARBA" id="ARBA00023012"/>
    </source>
</evidence>
<evidence type="ECO:0000313" key="13">
    <source>
        <dbReference type="Proteomes" id="UP000070186"/>
    </source>
</evidence>
<dbReference type="STRING" id="281362.AT959_05095"/>
<evidence type="ECO:0000256" key="1">
    <source>
        <dbReference type="ARBA" id="ARBA00022539"/>
    </source>
</evidence>
<dbReference type="AlphaFoldDB" id="A0A133XL99"/>
<dbReference type="CDD" id="cd00383">
    <property type="entry name" value="trans_reg_C"/>
    <property type="match status" value="1"/>
</dbReference>
<dbReference type="Gene3D" id="6.10.250.690">
    <property type="match status" value="1"/>
</dbReference>
<sequence length="227" mass="25460">MKLLVVEDEQKLAQYLQKGLGTAGFVVDLAHDGVTGLHMSLEFDYAAIILDSMLPGMDGLSLLAALRTKKQTPVLMLTALGKVEDRVNGLQTGADDYLVKPFAFSELIARIHGLLRRSATQQPEATSNRLALHDLEMDLARRKVLRNGQRIDLSAKEFLLLSLFLRKQGEVLSRTEIAEQVWDMNFDSNTNVVEVSIKRLRAKMDTPFEIPLLHTVRGMGYVLELRE</sequence>
<evidence type="ECO:0000256" key="2">
    <source>
        <dbReference type="ARBA" id="ARBA00022553"/>
    </source>
</evidence>
<dbReference type="Proteomes" id="UP000070186">
    <property type="component" value="Unassembled WGS sequence"/>
</dbReference>
<dbReference type="PROSITE" id="PS50006">
    <property type="entry name" value="FHA_DOMAIN"/>
    <property type="match status" value="1"/>
</dbReference>
<feature type="modified residue" description="4-aspartylphosphate" evidence="7">
    <location>
        <position position="51"/>
    </location>
</feature>
<evidence type="ECO:0000256" key="4">
    <source>
        <dbReference type="ARBA" id="ARBA00023015"/>
    </source>
</evidence>
<dbReference type="PANTHER" id="PTHR48111:SF76">
    <property type="entry name" value="TWO-COMPONENT RESPONSE REGULATOR"/>
    <property type="match status" value="1"/>
</dbReference>
<feature type="domain" description="OmpR/PhoB-type" evidence="11">
    <location>
        <begin position="127"/>
        <end position="225"/>
    </location>
</feature>
<evidence type="ECO:0000256" key="5">
    <source>
        <dbReference type="ARBA" id="ARBA00023125"/>
    </source>
</evidence>
<keyword evidence="13" id="KW-1185">Reference proteome</keyword>
<organism evidence="12 13">
    <name type="scientific">Dechloromonas denitrificans</name>
    <dbReference type="NCBI Taxonomy" id="281362"/>
    <lineage>
        <taxon>Bacteria</taxon>
        <taxon>Pseudomonadati</taxon>
        <taxon>Pseudomonadota</taxon>
        <taxon>Betaproteobacteria</taxon>
        <taxon>Rhodocyclales</taxon>
        <taxon>Azonexaceae</taxon>
        <taxon>Dechloromonas</taxon>
    </lineage>
</organism>
<keyword evidence="1" id="KW-0104">Cadmium</keyword>
<dbReference type="InterPro" id="IPR001867">
    <property type="entry name" value="OmpR/PhoB-type_DNA-bd"/>
</dbReference>
<dbReference type="InterPro" id="IPR039420">
    <property type="entry name" value="WalR-like"/>
</dbReference>
<dbReference type="SMART" id="SM00448">
    <property type="entry name" value="REC"/>
    <property type="match status" value="1"/>
</dbReference>
<accession>A0A133XL99</accession>
<dbReference type="GO" id="GO:0005829">
    <property type="term" value="C:cytosol"/>
    <property type="evidence" value="ECO:0007669"/>
    <property type="project" value="TreeGrafter"/>
</dbReference>
<evidence type="ECO:0000256" key="7">
    <source>
        <dbReference type="PROSITE-ProRule" id="PRU00169"/>
    </source>
</evidence>
<keyword evidence="4" id="KW-0805">Transcription regulation</keyword>
<protein>
    <submittedName>
        <fullName evidence="12">Two-component system response regulator</fullName>
    </submittedName>
</protein>
<dbReference type="Pfam" id="PF00072">
    <property type="entry name" value="Response_reg"/>
    <property type="match status" value="1"/>
</dbReference>
<evidence type="ECO:0000259" key="10">
    <source>
        <dbReference type="PROSITE" id="PS50110"/>
    </source>
</evidence>
<dbReference type="InterPro" id="IPR001789">
    <property type="entry name" value="Sig_transdc_resp-reg_receiver"/>
</dbReference>
<dbReference type="InterPro" id="IPR006291">
    <property type="entry name" value="CusR-like"/>
</dbReference>
<dbReference type="SMART" id="SM00862">
    <property type="entry name" value="Trans_reg_C"/>
    <property type="match status" value="1"/>
</dbReference>
<dbReference type="InterPro" id="IPR036388">
    <property type="entry name" value="WH-like_DNA-bd_sf"/>
</dbReference>
<dbReference type="SUPFAM" id="SSF52172">
    <property type="entry name" value="CheY-like"/>
    <property type="match status" value="1"/>
</dbReference>
<dbReference type="NCBIfam" id="TIGR01387">
    <property type="entry name" value="cztR_silR_copR"/>
    <property type="match status" value="1"/>
</dbReference>
<dbReference type="GO" id="GO:0000156">
    <property type="term" value="F:phosphorelay response regulator activity"/>
    <property type="evidence" value="ECO:0007669"/>
    <property type="project" value="TreeGrafter"/>
</dbReference>
<dbReference type="Gene3D" id="3.40.50.2300">
    <property type="match status" value="1"/>
</dbReference>
<dbReference type="FunFam" id="1.10.10.10:FF:000005">
    <property type="entry name" value="Two-component system response regulator"/>
    <property type="match status" value="1"/>
</dbReference>
<dbReference type="PANTHER" id="PTHR48111">
    <property type="entry name" value="REGULATOR OF RPOS"/>
    <property type="match status" value="1"/>
</dbReference>
<evidence type="ECO:0000256" key="6">
    <source>
        <dbReference type="ARBA" id="ARBA00023163"/>
    </source>
</evidence>
<evidence type="ECO:0000259" key="11">
    <source>
        <dbReference type="PROSITE" id="PS51755"/>
    </source>
</evidence>
<name>A0A133XL99_9RHOO</name>
<dbReference type="GO" id="GO:0006355">
    <property type="term" value="P:regulation of DNA-templated transcription"/>
    <property type="evidence" value="ECO:0007669"/>
    <property type="project" value="InterPro"/>
</dbReference>
<dbReference type="InterPro" id="IPR011006">
    <property type="entry name" value="CheY-like_superfamily"/>
</dbReference>
<dbReference type="RefSeq" id="WP_066881259.1">
    <property type="nucleotide sequence ID" value="NZ_LODL01000010.1"/>
</dbReference>
<feature type="domain" description="FHA" evidence="9">
    <location>
        <begin position="78"/>
        <end position="151"/>
    </location>
</feature>
<dbReference type="PROSITE" id="PS51755">
    <property type="entry name" value="OMPR_PHOB"/>
    <property type="match status" value="1"/>
</dbReference>